<sequence>MTIKSDPNGIDIATERPSDLDALNAKLQAAKARRPQDKAPSSNGNALGMAWRLSTELIVSVLVGTGLGYGLDKFFETSPWILLVGMGFGFAAGIKAVLRTADRMDAADANIPLGTDLPDALENEDDL</sequence>
<dbReference type="Proteomes" id="UP000282211">
    <property type="component" value="Unassembled WGS sequence"/>
</dbReference>
<proteinExistence type="predicted"/>
<accession>A0A420WJ68</accession>
<evidence type="ECO:0000313" key="2">
    <source>
        <dbReference type="EMBL" id="RKQ70972.1"/>
    </source>
</evidence>
<keyword evidence="3" id="KW-1185">Reference proteome</keyword>
<dbReference type="RefSeq" id="WP_121098787.1">
    <property type="nucleotide sequence ID" value="NZ_RBII01000001.1"/>
</dbReference>
<protein>
    <submittedName>
        <fullName evidence="2">ATP synthase protein I</fullName>
    </submittedName>
</protein>
<keyword evidence="1" id="KW-0472">Membrane</keyword>
<dbReference type="Pfam" id="PF09527">
    <property type="entry name" value="ATPase_gene1"/>
    <property type="match status" value="1"/>
</dbReference>
<name>A0A420WJ68_9PROT</name>
<feature type="transmembrane region" description="Helical" evidence="1">
    <location>
        <begin position="53"/>
        <end position="71"/>
    </location>
</feature>
<dbReference type="AlphaFoldDB" id="A0A420WJ68"/>
<dbReference type="InParanoid" id="A0A420WJ68"/>
<comment type="caution">
    <text evidence="2">The sequence shown here is derived from an EMBL/GenBank/DDBJ whole genome shotgun (WGS) entry which is preliminary data.</text>
</comment>
<organism evidence="2 3">
    <name type="scientific">Litorimonas taeanensis</name>
    <dbReference type="NCBI Taxonomy" id="568099"/>
    <lineage>
        <taxon>Bacteria</taxon>
        <taxon>Pseudomonadati</taxon>
        <taxon>Pseudomonadota</taxon>
        <taxon>Alphaproteobacteria</taxon>
        <taxon>Maricaulales</taxon>
        <taxon>Robiginitomaculaceae</taxon>
    </lineage>
</organism>
<keyword evidence="1" id="KW-0812">Transmembrane</keyword>
<reference evidence="2 3" key="1">
    <citation type="submission" date="2018-10" db="EMBL/GenBank/DDBJ databases">
        <title>Genomic Encyclopedia of Type Strains, Phase IV (KMG-IV): sequencing the most valuable type-strain genomes for metagenomic binning, comparative biology and taxonomic classification.</title>
        <authorList>
            <person name="Goeker M."/>
        </authorList>
    </citation>
    <scope>NUCLEOTIDE SEQUENCE [LARGE SCALE GENOMIC DNA]</scope>
    <source>
        <strain evidence="2 3">DSM 22008</strain>
    </source>
</reference>
<gene>
    <name evidence="2" type="ORF">DES40_0279</name>
</gene>
<feature type="transmembrane region" description="Helical" evidence="1">
    <location>
        <begin position="77"/>
        <end position="98"/>
    </location>
</feature>
<keyword evidence="1" id="KW-1133">Transmembrane helix</keyword>
<dbReference type="EMBL" id="RBII01000001">
    <property type="protein sequence ID" value="RKQ70972.1"/>
    <property type="molecule type" value="Genomic_DNA"/>
</dbReference>
<dbReference type="InterPro" id="IPR032820">
    <property type="entry name" value="ATPase_put"/>
</dbReference>
<evidence type="ECO:0000256" key="1">
    <source>
        <dbReference type="SAM" id="Phobius"/>
    </source>
</evidence>
<dbReference type="OrthoDB" id="15401at2"/>
<evidence type="ECO:0000313" key="3">
    <source>
        <dbReference type="Proteomes" id="UP000282211"/>
    </source>
</evidence>